<protein>
    <submittedName>
        <fullName evidence="6">LysR family transcriptional regulator</fullName>
    </submittedName>
</protein>
<keyword evidence="7" id="KW-1185">Reference proteome</keyword>
<dbReference type="CDD" id="cd08440">
    <property type="entry name" value="PBP2_LTTR_like_4"/>
    <property type="match status" value="1"/>
</dbReference>
<dbReference type="Proteomes" id="UP000248090">
    <property type="component" value="Unassembled WGS sequence"/>
</dbReference>
<dbReference type="Gene3D" id="3.40.190.290">
    <property type="match status" value="1"/>
</dbReference>
<dbReference type="Pfam" id="PF00126">
    <property type="entry name" value="HTH_1"/>
    <property type="match status" value="1"/>
</dbReference>
<dbReference type="Pfam" id="PF03466">
    <property type="entry name" value="LysR_substrate"/>
    <property type="match status" value="1"/>
</dbReference>
<dbReference type="InterPro" id="IPR005119">
    <property type="entry name" value="LysR_subst-bd"/>
</dbReference>
<dbReference type="PANTHER" id="PTHR30419:SF30">
    <property type="entry name" value="LYSR FAMILY TRANSCRIPTIONAL REGULATOR"/>
    <property type="match status" value="1"/>
</dbReference>
<dbReference type="RefSeq" id="WP_110188230.1">
    <property type="nucleotide sequence ID" value="NZ_CP177354.1"/>
</dbReference>
<dbReference type="SUPFAM" id="SSF46785">
    <property type="entry name" value="Winged helix' DNA-binding domain"/>
    <property type="match status" value="1"/>
</dbReference>
<reference evidence="6 7" key="1">
    <citation type="submission" date="2015-03" db="EMBL/GenBank/DDBJ databases">
        <authorList>
            <person name="Krishnan R."/>
            <person name="Midha S."/>
            <person name="Patil P.B."/>
            <person name="Rameshkumar N."/>
        </authorList>
    </citation>
    <scope>NUCLEOTIDE SEQUENCE [LARGE SCALE GENOMIC DNA]</scope>
    <source>
        <strain evidence="6 7">L1E11</strain>
    </source>
</reference>
<sequence>MTIKQLRAFVAVAETLSFAEACSRVHLSQPALSLAIKSLEESVGGRLFSRTTRSLALTPDGEAFLPVAQRLVADWDDAQEDLHNRFKLRRGKVAIAAMPSFAANLLPQALRNFRQLHTNINMEVHDVIAEQVVEMVSKGRVELGISFDPGPQEDLNFITLFDDEFIAVLPDGHELQHCDVIEGEQLFSYDFITLQRPSSVRLLIERRASEMGLMPKTAFDTHQLATVGRMVATGLGVSAVPALCRQQMEEIGAICRPLRNPVISRRVGILSRRRSGLSVAAEAMQQVLIDTYRQTL</sequence>
<dbReference type="SUPFAM" id="SSF53850">
    <property type="entry name" value="Periplasmic binding protein-like II"/>
    <property type="match status" value="1"/>
</dbReference>
<comment type="caution">
    <text evidence="6">The sequence shown here is derived from an EMBL/GenBank/DDBJ whole genome shotgun (WGS) entry which is preliminary data.</text>
</comment>
<keyword evidence="4" id="KW-0804">Transcription</keyword>
<evidence type="ECO:0000256" key="4">
    <source>
        <dbReference type="ARBA" id="ARBA00023163"/>
    </source>
</evidence>
<evidence type="ECO:0000256" key="3">
    <source>
        <dbReference type="ARBA" id="ARBA00023125"/>
    </source>
</evidence>
<dbReference type="InterPro" id="IPR050950">
    <property type="entry name" value="HTH-type_LysR_regulators"/>
</dbReference>
<evidence type="ECO:0000256" key="2">
    <source>
        <dbReference type="ARBA" id="ARBA00023015"/>
    </source>
</evidence>
<name>A0ABX5LYQ4_9GAMM</name>
<dbReference type="PROSITE" id="PS50931">
    <property type="entry name" value="HTH_LYSR"/>
    <property type="match status" value="1"/>
</dbReference>
<dbReference type="Gene3D" id="1.10.10.10">
    <property type="entry name" value="Winged helix-like DNA-binding domain superfamily/Winged helix DNA-binding domain"/>
    <property type="match status" value="1"/>
</dbReference>
<gene>
    <name evidence="6" type="ORF">WH50_16010</name>
</gene>
<organism evidence="6 7">
    <name type="scientific">Pokkaliibacter plantistimulans</name>
    <dbReference type="NCBI Taxonomy" id="1635171"/>
    <lineage>
        <taxon>Bacteria</taxon>
        <taxon>Pseudomonadati</taxon>
        <taxon>Pseudomonadota</taxon>
        <taxon>Gammaproteobacteria</taxon>
        <taxon>Oceanospirillales</taxon>
        <taxon>Balneatrichaceae</taxon>
        <taxon>Pokkaliibacter</taxon>
    </lineage>
</organism>
<keyword evidence="2" id="KW-0805">Transcription regulation</keyword>
<dbReference type="PANTHER" id="PTHR30419">
    <property type="entry name" value="HTH-TYPE TRANSCRIPTIONAL REGULATOR YBHD"/>
    <property type="match status" value="1"/>
</dbReference>
<evidence type="ECO:0000259" key="5">
    <source>
        <dbReference type="PROSITE" id="PS50931"/>
    </source>
</evidence>
<dbReference type="PRINTS" id="PR00039">
    <property type="entry name" value="HTHLYSR"/>
</dbReference>
<proteinExistence type="inferred from homology"/>
<dbReference type="InterPro" id="IPR000847">
    <property type="entry name" value="LysR_HTH_N"/>
</dbReference>
<accession>A0ABX5LYQ4</accession>
<evidence type="ECO:0000313" key="6">
    <source>
        <dbReference type="EMBL" id="PXF30313.1"/>
    </source>
</evidence>
<dbReference type="InterPro" id="IPR036388">
    <property type="entry name" value="WH-like_DNA-bd_sf"/>
</dbReference>
<dbReference type="EMBL" id="LAPT01000078">
    <property type="protein sequence ID" value="PXF30313.1"/>
    <property type="molecule type" value="Genomic_DNA"/>
</dbReference>
<dbReference type="InterPro" id="IPR036390">
    <property type="entry name" value="WH_DNA-bd_sf"/>
</dbReference>
<evidence type="ECO:0000256" key="1">
    <source>
        <dbReference type="ARBA" id="ARBA00009437"/>
    </source>
</evidence>
<keyword evidence="3" id="KW-0238">DNA-binding</keyword>
<feature type="domain" description="HTH lysR-type" evidence="5">
    <location>
        <begin position="1"/>
        <end position="58"/>
    </location>
</feature>
<evidence type="ECO:0000313" key="7">
    <source>
        <dbReference type="Proteomes" id="UP000248090"/>
    </source>
</evidence>
<comment type="similarity">
    <text evidence="1">Belongs to the LysR transcriptional regulatory family.</text>
</comment>